<dbReference type="SMART" id="SM00235">
    <property type="entry name" value="ZnMc"/>
    <property type="match status" value="1"/>
</dbReference>
<dbReference type="GO" id="GO:0098609">
    <property type="term" value="P:cell-cell adhesion"/>
    <property type="evidence" value="ECO:0007669"/>
    <property type="project" value="TreeGrafter"/>
</dbReference>
<dbReference type="Proteomes" id="UP000240760">
    <property type="component" value="Unassembled WGS sequence"/>
</dbReference>
<evidence type="ECO:0000313" key="4">
    <source>
        <dbReference type="Proteomes" id="UP000240760"/>
    </source>
</evidence>
<dbReference type="PANTHER" id="PTHR46938">
    <property type="entry name" value="DISCOIDIN-1 SUBUNIT A-RELATED-RELATED"/>
    <property type="match status" value="1"/>
</dbReference>
<accession>A0A2T4C5X2</accession>
<evidence type="ECO:0000259" key="2">
    <source>
        <dbReference type="SMART" id="SM00235"/>
    </source>
</evidence>
<dbReference type="Gene3D" id="3.40.390.10">
    <property type="entry name" value="Collagenase (Catalytic Domain)"/>
    <property type="match status" value="1"/>
</dbReference>
<feature type="region of interest" description="Disordered" evidence="1">
    <location>
        <begin position="18"/>
        <end position="40"/>
    </location>
</feature>
<dbReference type="GO" id="GO:0009986">
    <property type="term" value="C:cell surface"/>
    <property type="evidence" value="ECO:0007669"/>
    <property type="project" value="TreeGrafter"/>
</dbReference>
<feature type="compositionally biased region" description="Polar residues" evidence="1">
    <location>
        <begin position="21"/>
        <end position="33"/>
    </location>
</feature>
<dbReference type="GO" id="GO:0006508">
    <property type="term" value="P:proteolysis"/>
    <property type="evidence" value="ECO:0007669"/>
    <property type="project" value="InterPro"/>
</dbReference>
<dbReference type="SUPFAM" id="SSF55486">
    <property type="entry name" value="Metalloproteases ('zincins'), catalytic domain"/>
    <property type="match status" value="1"/>
</dbReference>
<dbReference type="Gene3D" id="2.60.40.2080">
    <property type="match status" value="3"/>
</dbReference>
<name>A0A2T4C5X2_TRILO</name>
<dbReference type="InterPro" id="IPR024079">
    <property type="entry name" value="MetalloPept_cat_dom_sf"/>
</dbReference>
<dbReference type="InterPro" id="IPR052487">
    <property type="entry name" value="Galactose-binding_lectin"/>
</dbReference>
<dbReference type="EMBL" id="KZ679131">
    <property type="protein sequence ID" value="PTB76966.1"/>
    <property type="molecule type" value="Genomic_DNA"/>
</dbReference>
<dbReference type="InterPro" id="IPR037221">
    <property type="entry name" value="H-type_lectin_dom_sf"/>
</dbReference>
<keyword evidence="4" id="KW-1185">Reference proteome</keyword>
<evidence type="ECO:0000313" key="3">
    <source>
        <dbReference type="EMBL" id="PTB76966.1"/>
    </source>
</evidence>
<feature type="domain" description="Peptidase metallopeptidase" evidence="2">
    <location>
        <begin position="51"/>
        <end position="200"/>
    </location>
</feature>
<dbReference type="SUPFAM" id="SSF141086">
    <property type="entry name" value="Agglutinin HPA-like"/>
    <property type="match status" value="2"/>
</dbReference>
<dbReference type="InterPro" id="IPR006026">
    <property type="entry name" value="Peptidase_Metallo"/>
</dbReference>
<protein>
    <submittedName>
        <fullName evidence="3">Zincin</fullName>
    </submittedName>
</protein>
<dbReference type="AlphaFoldDB" id="A0A2T4C5X2"/>
<dbReference type="GO" id="GO:0030247">
    <property type="term" value="F:polysaccharide binding"/>
    <property type="evidence" value="ECO:0007669"/>
    <property type="project" value="TreeGrafter"/>
</dbReference>
<dbReference type="OrthoDB" id="291007at2759"/>
<dbReference type="STRING" id="983965.A0A2T4C5X2"/>
<dbReference type="GO" id="GO:0098636">
    <property type="term" value="C:protein complex involved in cell adhesion"/>
    <property type="evidence" value="ECO:0007669"/>
    <property type="project" value="TreeGrafter"/>
</dbReference>
<dbReference type="GO" id="GO:0046871">
    <property type="term" value="F:N-acetylgalactosamine binding"/>
    <property type="evidence" value="ECO:0007669"/>
    <property type="project" value="TreeGrafter"/>
</dbReference>
<dbReference type="GO" id="GO:0004222">
    <property type="term" value="F:metalloendopeptidase activity"/>
    <property type="evidence" value="ECO:0007669"/>
    <property type="project" value="InterPro"/>
</dbReference>
<dbReference type="Pfam" id="PF09458">
    <property type="entry name" value="H_lectin"/>
    <property type="match status" value="2"/>
</dbReference>
<dbReference type="InterPro" id="IPR001506">
    <property type="entry name" value="Peptidase_M12A"/>
</dbReference>
<evidence type="ECO:0000256" key="1">
    <source>
        <dbReference type="SAM" id="MobiDB-lite"/>
    </source>
</evidence>
<dbReference type="GO" id="GO:0070492">
    <property type="term" value="F:oligosaccharide binding"/>
    <property type="evidence" value="ECO:0007669"/>
    <property type="project" value="TreeGrafter"/>
</dbReference>
<proteinExistence type="predicted"/>
<dbReference type="GO" id="GO:0008270">
    <property type="term" value="F:zinc ion binding"/>
    <property type="evidence" value="ECO:0007669"/>
    <property type="project" value="InterPro"/>
</dbReference>
<dbReference type="InterPro" id="IPR019019">
    <property type="entry name" value="H-type_lectin_domain"/>
</dbReference>
<organism evidence="3 4">
    <name type="scientific">Trichoderma longibrachiatum ATCC 18648</name>
    <dbReference type="NCBI Taxonomy" id="983965"/>
    <lineage>
        <taxon>Eukaryota</taxon>
        <taxon>Fungi</taxon>
        <taxon>Dikarya</taxon>
        <taxon>Ascomycota</taxon>
        <taxon>Pezizomycotina</taxon>
        <taxon>Sordariomycetes</taxon>
        <taxon>Hypocreomycetidae</taxon>
        <taxon>Hypocreales</taxon>
        <taxon>Hypocreaceae</taxon>
        <taxon>Trichoderma</taxon>
    </lineage>
</organism>
<reference evidence="3 4" key="1">
    <citation type="submission" date="2016-07" db="EMBL/GenBank/DDBJ databases">
        <title>Multiple horizontal gene transfer events from other fungi enriched the ability of initially mycotrophic Trichoderma (Ascomycota) to feed on dead plant biomass.</title>
        <authorList>
            <consortium name="DOE Joint Genome Institute"/>
            <person name="Aerts A."/>
            <person name="Atanasova L."/>
            <person name="Chenthamara K."/>
            <person name="Zhang J."/>
            <person name="Grujic M."/>
            <person name="Henrissat B."/>
            <person name="Kuo A."/>
            <person name="Salamov A."/>
            <person name="Lipzen A."/>
            <person name="Labutti K."/>
            <person name="Barry K."/>
            <person name="Miao Y."/>
            <person name="Rahimi M.J."/>
            <person name="Shen Q."/>
            <person name="Grigoriev I.V."/>
            <person name="Kubicek C.P."/>
            <person name="Druzhinina I.S."/>
        </authorList>
    </citation>
    <scope>NUCLEOTIDE SEQUENCE [LARGE SCALE GENOMIC DNA]</scope>
    <source>
        <strain evidence="3 4">ATCC 18648</strain>
    </source>
</reference>
<gene>
    <name evidence="3" type="ORF">M440DRAFT_1401310</name>
</gene>
<sequence>MPAETKVDDFEMASCWPMPSTDLSDLPPSNLTKNGGDAEEDPEAMSLVVNKDWFWPVGAWLHVRFMNKEPDPHHEKMVQDAARVWEKYANIQFVFDNAENAEIRILFDGNLEGGRSLIGRYRRKETPQDKPTMVLGLAKDDNLFRRTALHELGHALGCIHEHSSPAAEIDWNRDEVIKWYAKYNLSEDWVENNIFKHYEKGSSYLNSDFDHRSIMVYRICPGWARNVPYIDWPNDLSDTDKMLIRRIYRPNMATTEFGRFDTEEHGGKKLSPLHHVKSLQLQNPQDKALDISLGLTQFDLECNDGIREVQLRAYADAIETTSFNLNLSSVEGSRLYAAAAISLASEQHNPAMQTGSYTTRPEDTQDGVEYMSHVTFKDPFNKAPGVVVWLKGFHFKPEECFKINAIADNITETGFQLRIETWDDAALKSAEVSWIAYEKDPPGIYSGKVELRNFREREADGKPHRPKERHRAKEQRLGQWRPQIVYAAVSKFEFEKGHNPRLSVTTAQTGQSSFEIDAVTWEDSDCQGVEVSYLAVCI</sequence>
<dbReference type="Pfam" id="PF01400">
    <property type="entry name" value="Astacin"/>
    <property type="match status" value="1"/>
</dbReference>